<gene>
    <name evidence="2" type="ORF">Pla52o_29140</name>
</gene>
<dbReference type="EMBL" id="SJPT01000004">
    <property type="protein sequence ID" value="TWU23378.1"/>
    <property type="molecule type" value="Genomic_DNA"/>
</dbReference>
<keyword evidence="3" id="KW-1185">Reference proteome</keyword>
<evidence type="ECO:0008006" key="4">
    <source>
        <dbReference type="Google" id="ProtNLM"/>
    </source>
</evidence>
<feature type="region of interest" description="Disordered" evidence="1">
    <location>
        <begin position="24"/>
        <end position="45"/>
    </location>
</feature>
<dbReference type="OrthoDB" id="20942at2"/>
<protein>
    <recommendedName>
        <fullName evidence="4">DUF2267 domain-containing protein</fullName>
    </recommendedName>
</protein>
<dbReference type="Proteomes" id="UP000316304">
    <property type="component" value="Unassembled WGS sequence"/>
</dbReference>
<dbReference type="AlphaFoldDB" id="A0A5C6CGE1"/>
<comment type="caution">
    <text evidence="2">The sequence shown here is derived from an EMBL/GenBank/DDBJ whole genome shotgun (WGS) entry which is preliminary data.</text>
</comment>
<dbReference type="Pfam" id="PF10025">
    <property type="entry name" value="DUF2267"/>
    <property type="match status" value="1"/>
</dbReference>
<organism evidence="2 3">
    <name type="scientific">Novipirellula galeiformis</name>
    <dbReference type="NCBI Taxonomy" id="2528004"/>
    <lineage>
        <taxon>Bacteria</taxon>
        <taxon>Pseudomonadati</taxon>
        <taxon>Planctomycetota</taxon>
        <taxon>Planctomycetia</taxon>
        <taxon>Pirellulales</taxon>
        <taxon>Pirellulaceae</taxon>
        <taxon>Novipirellula</taxon>
    </lineage>
</organism>
<dbReference type="Gene3D" id="1.10.490.110">
    <property type="entry name" value="Uncharacterized conserved protein DUF2267"/>
    <property type="match status" value="1"/>
</dbReference>
<reference evidence="2 3" key="1">
    <citation type="submission" date="2019-02" db="EMBL/GenBank/DDBJ databases">
        <title>Deep-cultivation of Planctomycetes and their phenomic and genomic characterization uncovers novel biology.</title>
        <authorList>
            <person name="Wiegand S."/>
            <person name="Jogler M."/>
            <person name="Boedeker C."/>
            <person name="Pinto D."/>
            <person name="Vollmers J."/>
            <person name="Rivas-Marin E."/>
            <person name="Kohn T."/>
            <person name="Peeters S.H."/>
            <person name="Heuer A."/>
            <person name="Rast P."/>
            <person name="Oberbeckmann S."/>
            <person name="Bunk B."/>
            <person name="Jeske O."/>
            <person name="Meyerdierks A."/>
            <person name="Storesund J.E."/>
            <person name="Kallscheuer N."/>
            <person name="Luecker S."/>
            <person name="Lage O.M."/>
            <person name="Pohl T."/>
            <person name="Merkel B.J."/>
            <person name="Hornburger P."/>
            <person name="Mueller R.-W."/>
            <person name="Bruemmer F."/>
            <person name="Labrenz M."/>
            <person name="Spormann A.M."/>
            <person name="Op Den Camp H."/>
            <person name="Overmann J."/>
            <person name="Amann R."/>
            <person name="Jetten M.S.M."/>
            <person name="Mascher T."/>
            <person name="Medema M.H."/>
            <person name="Devos D.P."/>
            <person name="Kaster A.-K."/>
            <person name="Ovreas L."/>
            <person name="Rohde M."/>
            <person name="Galperin M.Y."/>
            <person name="Jogler C."/>
        </authorList>
    </citation>
    <scope>NUCLEOTIDE SEQUENCE [LARGE SCALE GENOMIC DNA]</scope>
    <source>
        <strain evidence="2 3">Pla52o</strain>
    </source>
</reference>
<dbReference type="RefSeq" id="WP_146595093.1">
    <property type="nucleotide sequence ID" value="NZ_SJPT01000004.1"/>
</dbReference>
<evidence type="ECO:0000313" key="2">
    <source>
        <dbReference type="EMBL" id="TWU23378.1"/>
    </source>
</evidence>
<sequence length="184" mass="20903">MNGTSIYSNVHGVEEFYIVFNTGDEGTERDEGNASTKAKPKQGRSNIPAFATTVQKTKRWVSELMVELQWQDAQKAYHALRVVLHALRDRLTLHEMADVSAQLPTLIRGMFFEGWQPSHAPVKDRSQQAFFEHVLHEFPNDSSIDPERLTRAVLSILSRHVSQGEIADIKAILPKPLRELMPKE</sequence>
<accession>A0A5C6CGE1</accession>
<proteinExistence type="predicted"/>
<dbReference type="InterPro" id="IPR038282">
    <property type="entry name" value="DUF2267_sf"/>
</dbReference>
<evidence type="ECO:0000313" key="3">
    <source>
        <dbReference type="Proteomes" id="UP000316304"/>
    </source>
</evidence>
<name>A0A5C6CGE1_9BACT</name>
<evidence type="ECO:0000256" key="1">
    <source>
        <dbReference type="SAM" id="MobiDB-lite"/>
    </source>
</evidence>
<dbReference type="InterPro" id="IPR018727">
    <property type="entry name" value="DUF2267"/>
</dbReference>